<protein>
    <submittedName>
        <fullName evidence="3">Uncharacterized protein</fullName>
    </submittedName>
</protein>
<evidence type="ECO:0000313" key="3">
    <source>
        <dbReference type="RefSeq" id="XP_023173618.2"/>
    </source>
</evidence>
<proteinExistence type="predicted"/>
<evidence type="ECO:0000256" key="1">
    <source>
        <dbReference type="SAM" id="MobiDB-lite"/>
    </source>
</evidence>
<feature type="compositionally biased region" description="Basic and acidic residues" evidence="1">
    <location>
        <begin position="385"/>
        <end position="405"/>
    </location>
</feature>
<name>A0A6J1M1B3_DROHY</name>
<feature type="region of interest" description="Disordered" evidence="1">
    <location>
        <begin position="384"/>
        <end position="478"/>
    </location>
</feature>
<feature type="compositionally biased region" description="Polar residues" evidence="1">
    <location>
        <begin position="191"/>
        <end position="200"/>
    </location>
</feature>
<feature type="region of interest" description="Disordered" evidence="1">
    <location>
        <begin position="1146"/>
        <end position="1179"/>
    </location>
</feature>
<organism evidence="2 3">
    <name type="scientific">Drosophila hydei</name>
    <name type="common">Fruit fly</name>
    <dbReference type="NCBI Taxonomy" id="7224"/>
    <lineage>
        <taxon>Eukaryota</taxon>
        <taxon>Metazoa</taxon>
        <taxon>Ecdysozoa</taxon>
        <taxon>Arthropoda</taxon>
        <taxon>Hexapoda</taxon>
        <taxon>Insecta</taxon>
        <taxon>Pterygota</taxon>
        <taxon>Neoptera</taxon>
        <taxon>Endopterygota</taxon>
        <taxon>Diptera</taxon>
        <taxon>Brachycera</taxon>
        <taxon>Muscomorpha</taxon>
        <taxon>Ephydroidea</taxon>
        <taxon>Drosophilidae</taxon>
        <taxon>Drosophila</taxon>
    </lineage>
</organism>
<feature type="region of interest" description="Disordered" evidence="1">
    <location>
        <begin position="514"/>
        <end position="549"/>
    </location>
</feature>
<feature type="compositionally biased region" description="Basic and acidic residues" evidence="1">
    <location>
        <begin position="439"/>
        <end position="450"/>
    </location>
</feature>
<feature type="region of interest" description="Disordered" evidence="1">
    <location>
        <begin position="191"/>
        <end position="246"/>
    </location>
</feature>
<dbReference type="InterPro" id="IPR000048">
    <property type="entry name" value="IQ_motif_EF-hand-BS"/>
</dbReference>
<dbReference type="PROSITE" id="PS50096">
    <property type="entry name" value="IQ"/>
    <property type="match status" value="1"/>
</dbReference>
<feature type="compositionally biased region" description="Polar residues" evidence="1">
    <location>
        <begin position="1406"/>
        <end position="1417"/>
    </location>
</feature>
<feature type="compositionally biased region" description="Low complexity" evidence="1">
    <location>
        <begin position="529"/>
        <end position="544"/>
    </location>
</feature>
<evidence type="ECO:0000313" key="2">
    <source>
        <dbReference type="Proteomes" id="UP000504633"/>
    </source>
</evidence>
<feature type="region of interest" description="Disordered" evidence="1">
    <location>
        <begin position="771"/>
        <end position="793"/>
    </location>
</feature>
<dbReference type="KEGG" id="dhe:111601320"/>
<dbReference type="Proteomes" id="UP000504633">
    <property type="component" value="Unplaced"/>
</dbReference>
<keyword evidence="2" id="KW-1185">Reference proteome</keyword>
<dbReference type="GeneID" id="111601320"/>
<reference evidence="3" key="1">
    <citation type="submission" date="2025-08" db="UniProtKB">
        <authorList>
            <consortium name="RefSeq"/>
        </authorList>
    </citation>
    <scope>IDENTIFICATION</scope>
    <source>
        <strain evidence="3">15085-1641.00</strain>
        <tissue evidence="3">Whole body</tissue>
    </source>
</reference>
<feature type="region of interest" description="Disordered" evidence="1">
    <location>
        <begin position="1376"/>
        <end position="1422"/>
    </location>
</feature>
<accession>A0A6J1M1B3</accession>
<feature type="compositionally biased region" description="Polar residues" evidence="1">
    <location>
        <begin position="771"/>
        <end position="786"/>
    </location>
</feature>
<sequence length="1467" mass="162807">MDNDFERKNSHELQKLDADDIISKNFHDGNVGVINNLMTQPEDNSLNTQKNITNEDSLEKLLPESEDNISPTNEDISNDVNSKIISIQENASPLSLSNTDILEPDEHIKNTIQSRTENLLQERTSATDIKSTINNEVIQNPSTAANSSAGSNNENVVIANESDIINDNQSVTQLEKEKENLIESFELKNSSTLQSESLTADNRALEDGQTNETDKSEDDSLTGLSNITKKESFPNPSSTTQSLESIQDSEKILIPSGEEIALDSKITTDLKASAEKGNESPLSTNILDPEQSLDQSTLSTIKTTVPGNCENGSPETSSAKSEFNNDNAAIQNALISTPLKSVDCNNENVVIATLSDDTVNDKPNNIQLEETIDENINKVGMHNVPSEKHSSVDEIAENSRNKKANDNLYSDDIIANNENEKDETEDINTTADNSTTEESLSKEEYQDTRVPESLNVVSSTDKQNPNISTDANASSDERNISILPTDILEPEQSLVHNANTSSTLKEHYQNASVENTPDLECGNDNKVDQSPQVSSSNSYNESSVIATTSENEMKCNTKTEIDGEEHIPLNKASSEIQHSIEVNSLQTVLKNLHTQAKNTHDDDFSENNTALLKHGDSSSNLEFNEKSFNNLGTSIIIHSVLPTEDDYELAIAPANNIISLDTIGATLTEDIHLNECQSITESNTSAEDLTIIETQKQSEIHDDNIQPINKPVDENKEASSSPLEMLEETKTLGNDHLLELSKEEDIVDTQIAELGNIGTTVIDEIIESSVENNQRPETKMNQLTSKNDSEEHTKDNNNIIQVVEKENLDDLNFHTESEKLLSRPLEESEDRQENKIEMEPSLVNKNSPIDNNSLFNSEADLTTHAALNDENTAKILISNLLEAEGIERSSKDVIGENVPPCGEEMESFKSELHNTDDEKKNEIIKTSGIMDQKLIDDNTSNCEVVKVMTNEASSGLKSDVLMSEVNSAGLTSEEVFDFVKDVGVKRSSEIEAAFKDCSTMRELLNEFLAQETKFSSHTDKREHSDAFHEVHEVQCVKKTVSHSNLAADKPDNDESQNIKEDELQHHDETESDLDTLDSTALKLSKTDQIIDKMSRRRSSEIREREDCNIRDPIFDEPCVQPMSDLQDQNSLDIEDGDGDIVYKRLQRDETRESSAQSESVIFGNEEEDKPVANDPEMSRSQLSRHYTIAGDDPKTIFKSVIINDAVKYIDEENGNDINGSKGSNSFCLDDETSENIRKKMMAYSLSEADSDYYDPKKIIKDDFHVDTAMADAMDTSTETESTIVSAAAKIQAGARGFLTRRRLRRASAGTKSSTQETKASFGNDAISESLERFIEEEAAKKIQTAYRLHTKKPKNQAQILTSSSLESTLAAKRQTLQRGDALQNDSNSTPEDENTECATAGLPQKNIGTNSSPSKGTRSIKKSDMRLNWPVLRQNSMPVQIECEVLRVIPKHRRRRIRSAQDKHKKN</sequence>
<dbReference type="OrthoDB" id="6161835at2759"/>
<dbReference type="RefSeq" id="XP_023173618.2">
    <property type="nucleotide sequence ID" value="XM_023317850.2"/>
</dbReference>
<dbReference type="Gene3D" id="1.20.5.190">
    <property type="match status" value="1"/>
</dbReference>
<gene>
    <name evidence="3" type="primary">LOC111601320</name>
</gene>
<dbReference type="OMA" id="DENTECA"/>
<feature type="compositionally biased region" description="Polar residues" evidence="1">
    <location>
        <begin position="427"/>
        <end position="438"/>
    </location>
</feature>
<feature type="compositionally biased region" description="Polar residues" evidence="1">
    <location>
        <begin position="455"/>
        <end position="474"/>
    </location>
</feature>
<feature type="compositionally biased region" description="Polar residues" evidence="1">
    <location>
        <begin position="234"/>
        <end position="246"/>
    </location>
</feature>
<dbReference type="Pfam" id="PF00612">
    <property type="entry name" value="IQ"/>
    <property type="match status" value="1"/>
</dbReference>